<dbReference type="Proteomes" id="UP000824890">
    <property type="component" value="Unassembled WGS sequence"/>
</dbReference>
<gene>
    <name evidence="2" type="ORF">HID58_009242</name>
</gene>
<name>A0ABQ8DUH3_BRANA</name>
<comment type="caution">
    <text evidence="2">The sequence shown here is derived from an EMBL/GenBank/DDBJ whole genome shotgun (WGS) entry which is preliminary data.</text>
</comment>
<dbReference type="PANTHER" id="PTHR31900">
    <property type="entry name" value="F-BOX/RNI SUPERFAMILY PROTEIN-RELATED"/>
    <property type="match status" value="1"/>
</dbReference>
<dbReference type="Pfam" id="PF08387">
    <property type="entry name" value="FBD"/>
    <property type="match status" value="9"/>
</dbReference>
<evidence type="ECO:0000259" key="1">
    <source>
        <dbReference type="PROSITE" id="PS50181"/>
    </source>
</evidence>
<proteinExistence type="predicted"/>
<dbReference type="Pfam" id="PF24758">
    <property type="entry name" value="LRR_At5g56370"/>
    <property type="match status" value="7"/>
</dbReference>
<dbReference type="EMBL" id="JAGKQM010000003">
    <property type="protein sequence ID" value="KAH0932125.1"/>
    <property type="molecule type" value="Genomic_DNA"/>
</dbReference>
<feature type="domain" description="F-box" evidence="1">
    <location>
        <begin position="1146"/>
        <end position="1207"/>
    </location>
</feature>
<dbReference type="InterPro" id="IPR036047">
    <property type="entry name" value="F-box-like_dom_sf"/>
</dbReference>
<protein>
    <recommendedName>
        <fullName evidence="1">F-box domain-containing protein</fullName>
    </recommendedName>
</protein>
<dbReference type="InterPro" id="IPR013101">
    <property type="entry name" value="LRR_PRU1-like"/>
</dbReference>
<sequence>MDMISTLSDDLLLKILSSLPTKAIVSTMLLSKRWKFIWTMVPTLDFQNDFESSKDDYARFRQHLRLGWHSTNDDITTWIKIAVARRVRKLKIHCYSDDDDIFLPSCLYTYNNLEVLKLGNSIVLDVPEDVRLPSLKTLHLLCVEFRNEESARRLLSGCPLLEEFVLDKSENVSPPCFYLEVPSLQRLSILDTYREGNDSDVKVVIKTPSLRYLNVVDKCDSGLLFLSENMPDMVVANIQHRVEFNLLVHLELCSSVEKWCELLNWMLESSPKLKVLKLNKCKPHRFVYAKHIEYPWGKPSSVPECLLFHLNTFEWNFYNGCREEKKMVAYILRHAKRLKSAKISLWDLDCEDEPHIFTEWRSFHRASKLCQLLVSYTIMDRISPLPDDLILKILSFPPTKVAITTSLLSKRWRDVWKHVPKLEYFAPRASTFIQNFLILHKAPVLKTMHVELAQNHRPTDIEIWLRVAVERGVRKLRFHNNPFGPKEAIRLPGSLYTCQTLDSSLKSSIGSALRRVEFSNDEIVPRILSGCPVLEGLAITRVNNGNMKTFTIMVPSLLRLTVLDLKSGSQVPGDDIGLMIAAPSLTSLTVFSQVSCSLVNMPCLVKAYIKLSSPGDSKKLLQFLTSAEHLSLCAIPSTFSYPIGVFYHLVSLIQWEQTSSVPQCLISSLKTVEWIDYQGRESEKKTVMYLLKNSGQLKKMAIKALPSTNLGDRYKMLQELSSTQRSSKQCQISLLPEDLILKILSSVPTKISVTTSLLSKRWCYLWKHVPKLLFYLGPSDYQRASRLVHTFLLLNKAPVLESMHLSLGQKGSSIDIETWTRVAISRGVRNLLYSRFSATLRLPRSLYTCETLVTLTLIAAVIVDVPLTNICFPSLKALTLLFVDFLSDEIVSSLLSGCPVLTELNVSRLSNARVKTFTVFVPSLQCLTIIDIKMGSQAQGDDVGFVIKAPSLNSLTIYSEFSWFCSLVKMPYLVKANVKLPHGDSKKFKGCLTSAKHLSLCLQPPLDPSHIGVFDQLVSLNLCTCSLDWCGLILRHTPKLRVLRFVLFRANLSPKTVNIIRKCRMSYGDSTTQWEQPSSVPQCLTSSLETVEWIDYKGTQTEKEKVMYFLKNSRQLKKVSIRSLASINLNEKHKMLLELASAQRISSEISELPDALLLKILSYLPTREVVTTMVLSKRWKYLYTFVQTLEYDHKSYPDGEDRSFSRFVYSSLLLHEAPVLKGLSILLGQNTGAIDIGVCVRTAIKRHARQLNIEIDDTCSTETINPVVLPTSLYTGCTMLVSLRLNSVVLMDPSSTVSFPSLRTLVLISVKYPNNESVPKILAGCPVLENLFVNRCPGDNVNLFVVRVPTLKILLLQKVSDIHADGFLIDAPCLELMGINVNTKGFCGIEHNMPNIDAASMCVTCNRTEQILSSLTSLQQLRLCLMTSKDAYPEGIAFNRLVELTLCTCEPEWLNLLMRLLKDSPKLRVLKLEQVHLREAVNPRPCWNEPTHVPSCLLSSLETFQWSQYEGREEEIKVAQFIIRNSACLKNATFYPKSTDPVEKLEMLIELSVSPRSSSICQLDFGRAAPTAWDIFYHHRLMKRLRQTCHQQDNKTQIAWSKRNGPAGKMPPVDRICHLPDALLLRILSEVPTAKDVVATMVLSKRWEPLWKSVPKLVYDDSYQNIDDVGRFSRFVDRSLILHEAPKLCISNLPKKSLAVNDIGVWVAIAVKCGVRDMSIEIDCSSSTTPVILPRSLYTGSRILVSLKLNSVTLKDVSSLPSFPALKTLSLASVKYPGEEFVRRLLSSCHVLEDLDVDQCVDDNVTIFTVKVPSLKSASLYKSAGRSTEGEDGFVIDAPSLEYLGIFFDPVGFCVIENDMPNLVTAAVSAAYSSPGVTLTSFTSAKRLFICLPYSKDAYSLGSVFHRLVYLRICTCETEWLNLLMRLLNDSPNLRFLKLQKCHKIEDTRPSWNDPSSVPECLSSSLETLEWKRRERSSSIILRTGSCLKKVTIITPKSSDSDKKLEMLRELSLSFRRSPTCQLEGEILAKTLKIIKEERDHMDRISELPDALLLKILSYLPTREVVTTMVLSKRWKYLYTFVPTLEYDHNSYPDGEDRSFSRFVYSSLLLHEAPVLQVLSFLLGQNTGAIDIGVCVRIAIKRHARLLNIEIDDTCSAETINPVILPTSLYTGCTMLVSLGLTNVVLMDSSSTVSFPSLKILGLQSVKYPNNESVPKILSGCPIIESLFVERCLGDNVSLFVVRVASLKILSVINLSDNHADGILIDAPSLEIMRILENTEVFCGIEHNMPKIETANVCVTCNRTEKILSSLTSLQQLRLCVMTSKVHPPEAMNRRPCWNEPTDVPSCLLSSLEAFEWSQYEGREEEIKVAQFIIRNSACLKNATFYPKSTDPTEKLEMLMELSVSPRSSSICQLDFGRGTPTCHKIATPRPCWNDPSSVPECLSASLETLEWVRYQGSKEENEVATFILRSGRCLKKIALMDRISHLPEEIISKILSFLPTRDVMRTMFLSKSWKSLWILVPRLEFDDTHFLRGGTSRASHYGNFRRFVDRSLLSHAAAGQVLQSLSLRSAHNVTRDDVEIWLRTAVKLGLKELKLVNFVDYRGLGLRSIYTCETLVVLRLEKSTLDVPDHVCLRSLKTLSLIYMTYSSPNSLLRMLPSCPVLEELFLQQTQAYQTNVLSLKIMVPSLKRLSLISEGYRPTGDVNLMIDTPSLKSLQIVDRSGNFSFSEPMNINQVLKANVDVILKRPEKLLHSLASVVHIRLCLSASEVVYPDGCCFHRLKHLEVCTCKSEWLLLFMRVLQDSPVLKVIKINQCHPVINPRTRHWNQPGSVPRCFSSNLEYFEWVNYEGTQYEKQLSTYILKTAVFLKKASFTASSGDDYKEKLQMLQELSFSRRASSTCELEEDMDRISLLPNDFLLHILSLLPTKDVPATSLLSKRWLNLWKYDNDDHVGFVRFVDRSLLLNTALVLESLHLKLDQQCSDVDVGFWIITAVKRGLRELSFENCYTIEEPIRLPQSLYTCGTLVALKLQNVSLVDVQFPVCFKLLKTLHLDEVIYLDDETPKKLLSCCPILQVLDLDRAENDNVRRFSITVPSLQKFDYYGRPGSVLCLCLLMFFVPHPQFPSGSIFHQLEHLEFCTCETKCDLLMSLLQHSPKLRSLKLNETHGNVCGYRTLHWEEPSTVPETLMLVLETFEWRNYRGRNVERELASFVLKHARRLKVATFSPLASTQLDTTLGEKYRMITELARLPRGSTECELMFG</sequence>
<dbReference type="Gene3D" id="3.80.10.10">
    <property type="entry name" value="Ribonuclease Inhibitor"/>
    <property type="match status" value="7"/>
</dbReference>
<dbReference type="PANTHER" id="PTHR31900:SF29">
    <property type="entry name" value="FBD-LIKE DOMAIN FAMILY PROTEIN"/>
    <property type="match status" value="1"/>
</dbReference>
<feature type="domain" description="F-box" evidence="1">
    <location>
        <begin position="2481"/>
        <end position="2517"/>
    </location>
</feature>
<evidence type="ECO:0000313" key="2">
    <source>
        <dbReference type="EMBL" id="KAH0932125.1"/>
    </source>
</evidence>
<evidence type="ECO:0000313" key="3">
    <source>
        <dbReference type="Proteomes" id="UP000824890"/>
    </source>
</evidence>
<dbReference type="Pfam" id="PF00646">
    <property type="entry name" value="F-box"/>
    <property type="match status" value="8"/>
</dbReference>
<dbReference type="SUPFAM" id="SSF81383">
    <property type="entry name" value="F-box domain"/>
    <property type="match status" value="8"/>
</dbReference>
<dbReference type="InterPro" id="IPR055411">
    <property type="entry name" value="LRR_FXL15/At3g58940/PEG3-like"/>
</dbReference>
<dbReference type="CDD" id="cd22160">
    <property type="entry name" value="F-box_AtFBL13-like"/>
    <property type="match status" value="8"/>
</dbReference>
<accession>A0ABQ8DUH3</accession>
<feature type="domain" description="F-box" evidence="1">
    <location>
        <begin position="2042"/>
        <end position="2078"/>
    </location>
</feature>
<dbReference type="Gene3D" id="1.20.1280.50">
    <property type="match status" value="3"/>
</dbReference>
<dbReference type="InterPro" id="IPR050232">
    <property type="entry name" value="FBL13/AtMIF1-like"/>
</dbReference>
<dbReference type="InterPro" id="IPR032675">
    <property type="entry name" value="LRR_dom_sf"/>
</dbReference>
<feature type="domain" description="F-box" evidence="1">
    <location>
        <begin position="2907"/>
        <end position="2957"/>
    </location>
</feature>
<dbReference type="InterPro" id="IPR006566">
    <property type="entry name" value="FBD"/>
</dbReference>
<dbReference type="InterPro" id="IPR001810">
    <property type="entry name" value="F-box_dom"/>
</dbReference>
<dbReference type="PROSITE" id="PS50181">
    <property type="entry name" value="FBOX"/>
    <property type="match status" value="4"/>
</dbReference>
<keyword evidence="3" id="KW-1185">Reference proteome</keyword>
<dbReference type="InterPro" id="IPR053781">
    <property type="entry name" value="F-box_AtFBL13-like"/>
</dbReference>
<dbReference type="SMART" id="SM00256">
    <property type="entry name" value="FBOX"/>
    <property type="match status" value="8"/>
</dbReference>
<organism evidence="2 3">
    <name type="scientific">Brassica napus</name>
    <name type="common">Rape</name>
    <dbReference type="NCBI Taxonomy" id="3708"/>
    <lineage>
        <taxon>Eukaryota</taxon>
        <taxon>Viridiplantae</taxon>
        <taxon>Streptophyta</taxon>
        <taxon>Embryophyta</taxon>
        <taxon>Tracheophyta</taxon>
        <taxon>Spermatophyta</taxon>
        <taxon>Magnoliopsida</taxon>
        <taxon>eudicotyledons</taxon>
        <taxon>Gunneridae</taxon>
        <taxon>Pentapetalae</taxon>
        <taxon>rosids</taxon>
        <taxon>malvids</taxon>
        <taxon>Brassicales</taxon>
        <taxon>Brassicaceae</taxon>
        <taxon>Brassiceae</taxon>
        <taxon>Brassica</taxon>
    </lineage>
</organism>
<reference evidence="2 3" key="1">
    <citation type="submission" date="2021-05" db="EMBL/GenBank/DDBJ databases">
        <title>Genome Assembly of Synthetic Allotetraploid Brassica napus Reveals Homoeologous Exchanges between Subgenomes.</title>
        <authorList>
            <person name="Davis J.T."/>
        </authorList>
    </citation>
    <scope>NUCLEOTIDE SEQUENCE [LARGE SCALE GENOMIC DNA]</scope>
    <source>
        <strain evidence="3">cv. Da-Ae</strain>
        <tissue evidence="2">Seedling</tissue>
    </source>
</reference>
<dbReference type="Pfam" id="PF07723">
    <property type="entry name" value="LRR_2"/>
    <property type="match status" value="1"/>
</dbReference>
<dbReference type="SUPFAM" id="SSF52047">
    <property type="entry name" value="RNI-like"/>
    <property type="match status" value="7"/>
</dbReference>
<dbReference type="SMART" id="SM00579">
    <property type="entry name" value="FBD"/>
    <property type="match status" value="9"/>
</dbReference>